<reference evidence="1" key="1">
    <citation type="submission" date="2021-06" db="EMBL/GenBank/DDBJ databases">
        <authorList>
            <person name="Kallberg Y."/>
            <person name="Tangrot J."/>
            <person name="Rosling A."/>
        </authorList>
    </citation>
    <scope>NUCLEOTIDE SEQUENCE</scope>
    <source>
        <strain evidence="1">87-6 pot B 2015</strain>
    </source>
</reference>
<dbReference type="AlphaFoldDB" id="A0A9N9C2G2"/>
<name>A0A9N9C2G2_FUNMO</name>
<comment type="caution">
    <text evidence="1">The sequence shown here is derived from an EMBL/GenBank/DDBJ whole genome shotgun (WGS) entry which is preliminary data.</text>
</comment>
<keyword evidence="2" id="KW-1185">Reference proteome</keyword>
<evidence type="ECO:0000313" key="1">
    <source>
        <dbReference type="EMBL" id="CAG8589212.1"/>
    </source>
</evidence>
<protein>
    <submittedName>
        <fullName evidence="1">6855_t:CDS:1</fullName>
    </submittedName>
</protein>
<gene>
    <name evidence="1" type="ORF">FMOSSE_LOCUS8349</name>
</gene>
<sequence length="125" mass="14935">MNVQYYSILVNYLVKVLENTDYRDYKKQKTHTSQEDLEQNETDVTDVINKTITSFKINYDLTFNNFGNLRERSDNVPIEENKKFRWSLDISSIRKYRVGSFIFVAVSRIDVEKDMKKKKGKIRHV</sequence>
<organism evidence="1 2">
    <name type="scientific">Funneliformis mosseae</name>
    <name type="common">Endomycorrhizal fungus</name>
    <name type="synonym">Glomus mosseae</name>
    <dbReference type="NCBI Taxonomy" id="27381"/>
    <lineage>
        <taxon>Eukaryota</taxon>
        <taxon>Fungi</taxon>
        <taxon>Fungi incertae sedis</taxon>
        <taxon>Mucoromycota</taxon>
        <taxon>Glomeromycotina</taxon>
        <taxon>Glomeromycetes</taxon>
        <taxon>Glomerales</taxon>
        <taxon>Glomeraceae</taxon>
        <taxon>Funneliformis</taxon>
    </lineage>
</organism>
<accession>A0A9N9C2G2</accession>
<proteinExistence type="predicted"/>
<evidence type="ECO:0000313" key="2">
    <source>
        <dbReference type="Proteomes" id="UP000789375"/>
    </source>
</evidence>
<dbReference type="Proteomes" id="UP000789375">
    <property type="component" value="Unassembled WGS sequence"/>
</dbReference>
<dbReference type="EMBL" id="CAJVPP010002149">
    <property type="protein sequence ID" value="CAG8589212.1"/>
    <property type="molecule type" value="Genomic_DNA"/>
</dbReference>